<evidence type="ECO:0000313" key="2">
    <source>
        <dbReference type="Proteomes" id="UP000572051"/>
    </source>
</evidence>
<sequence>MPHSTPATKLAQLLTAFPELREHGKPALLLHPHLGDPKPEDSSVGGSLLWPTGEPWPTCDLPHYGYGLRDGAVEGRFDEPIALHPVLQLSASDLTDGCTLPGNAELLQVLWRPSYHPEPPDADGHGYTPWLTLRWRHDTADLRPLEEQPYPHTCARDYMLPPWVLAIEEITDYPSDAFLPEELADRIEEWENDVPQTGHVIPRPSYFDDVAHRPGMKFSGFQPWGLTDPFPVECDCGTPMELLLQIDSMEPGGLERLVISRGYSLGLHYCPTSPDHPQHTVMQ</sequence>
<evidence type="ECO:0000313" key="1">
    <source>
        <dbReference type="EMBL" id="NYJ32368.1"/>
    </source>
</evidence>
<organism evidence="1 2">
    <name type="scientific">Nocardiopsis aegyptia</name>
    <dbReference type="NCBI Taxonomy" id="220378"/>
    <lineage>
        <taxon>Bacteria</taxon>
        <taxon>Bacillati</taxon>
        <taxon>Actinomycetota</taxon>
        <taxon>Actinomycetes</taxon>
        <taxon>Streptosporangiales</taxon>
        <taxon>Nocardiopsidaceae</taxon>
        <taxon>Nocardiopsis</taxon>
    </lineage>
</organism>
<gene>
    <name evidence="1" type="ORF">HNR10_000249</name>
</gene>
<dbReference type="Gene3D" id="2.30.320.10">
    <property type="entry name" value="YwqG-like"/>
    <property type="match status" value="1"/>
</dbReference>
<dbReference type="AlphaFoldDB" id="A0A7Z0EJF4"/>
<dbReference type="RefSeq" id="WP_179820153.1">
    <property type="nucleotide sequence ID" value="NZ_JACCFS010000001.1"/>
</dbReference>
<dbReference type="EMBL" id="JACCFS010000001">
    <property type="protein sequence ID" value="NYJ32368.1"/>
    <property type="molecule type" value="Genomic_DNA"/>
</dbReference>
<accession>A0A7Z0EJF4</accession>
<dbReference type="Proteomes" id="UP000572051">
    <property type="component" value="Unassembled WGS sequence"/>
</dbReference>
<keyword evidence="2" id="KW-1185">Reference proteome</keyword>
<reference evidence="1 2" key="1">
    <citation type="submission" date="2020-07" db="EMBL/GenBank/DDBJ databases">
        <title>Sequencing the genomes of 1000 actinobacteria strains.</title>
        <authorList>
            <person name="Klenk H.-P."/>
        </authorList>
    </citation>
    <scope>NUCLEOTIDE SEQUENCE [LARGE SCALE GENOMIC DNA]</scope>
    <source>
        <strain evidence="1 2">DSM 44442</strain>
    </source>
</reference>
<comment type="caution">
    <text evidence="1">The sequence shown here is derived from an EMBL/GenBank/DDBJ whole genome shotgun (WGS) entry which is preliminary data.</text>
</comment>
<evidence type="ECO:0008006" key="3">
    <source>
        <dbReference type="Google" id="ProtNLM"/>
    </source>
</evidence>
<protein>
    <recommendedName>
        <fullName evidence="3">DUF1963 domain-containing protein</fullName>
    </recommendedName>
</protein>
<proteinExistence type="predicted"/>
<name>A0A7Z0EJF4_9ACTN</name>